<reference evidence="1" key="2">
    <citation type="journal article" date="2022" name="New Phytol.">
        <title>Evolutionary transition to the ectomycorrhizal habit in the genomes of a hyperdiverse lineage of mushroom-forming fungi.</title>
        <authorList>
            <person name="Looney B."/>
            <person name="Miyauchi S."/>
            <person name="Morin E."/>
            <person name="Drula E."/>
            <person name="Courty P.E."/>
            <person name="Kohler A."/>
            <person name="Kuo A."/>
            <person name="LaButti K."/>
            <person name="Pangilinan J."/>
            <person name="Lipzen A."/>
            <person name="Riley R."/>
            <person name="Andreopoulos W."/>
            <person name="He G."/>
            <person name="Johnson J."/>
            <person name="Nolan M."/>
            <person name="Tritt A."/>
            <person name="Barry K.W."/>
            <person name="Grigoriev I.V."/>
            <person name="Nagy L.G."/>
            <person name="Hibbett D."/>
            <person name="Henrissat B."/>
            <person name="Matheny P.B."/>
            <person name="Labbe J."/>
            <person name="Martin F.M."/>
        </authorList>
    </citation>
    <scope>NUCLEOTIDE SEQUENCE</scope>
    <source>
        <strain evidence="1">HHB10654</strain>
    </source>
</reference>
<evidence type="ECO:0000313" key="1">
    <source>
        <dbReference type="EMBL" id="KAI0062588.1"/>
    </source>
</evidence>
<keyword evidence="2" id="KW-1185">Reference proteome</keyword>
<accession>A0ACB8T399</accession>
<protein>
    <submittedName>
        <fullName evidence="1">Uncharacterized protein</fullName>
    </submittedName>
</protein>
<sequence length="247" mass="27557">MNKLPLWLESTSKRFVDLVREPCTLMTLKASEGFPPMHVRITHSFGAFGTTPAVLDLISALNSPDRATEEHIELATLADSTVRNTDEDVVAAEFVFPAFIQTYRERVRRSLMNKLPLWLESTSKRFVDLVREPCTLMTLKASEGFPPMHVRITHSFGAFGTTPAVLDLISALNSPDRATEEHIELATLAESTVRNTDEDVVAAEFVRGPVAALATLDGDDRTELFEHTAVQRCLQFLLTVLYKVIQL</sequence>
<comment type="caution">
    <text evidence="1">The sequence shown here is derived from an EMBL/GenBank/DDBJ whole genome shotgun (WGS) entry which is preliminary data.</text>
</comment>
<evidence type="ECO:0000313" key="2">
    <source>
        <dbReference type="Proteomes" id="UP000814140"/>
    </source>
</evidence>
<proteinExistence type="predicted"/>
<organism evidence="1 2">
    <name type="scientific">Artomyces pyxidatus</name>
    <dbReference type="NCBI Taxonomy" id="48021"/>
    <lineage>
        <taxon>Eukaryota</taxon>
        <taxon>Fungi</taxon>
        <taxon>Dikarya</taxon>
        <taxon>Basidiomycota</taxon>
        <taxon>Agaricomycotina</taxon>
        <taxon>Agaricomycetes</taxon>
        <taxon>Russulales</taxon>
        <taxon>Auriscalpiaceae</taxon>
        <taxon>Artomyces</taxon>
    </lineage>
</organism>
<dbReference type="Proteomes" id="UP000814140">
    <property type="component" value="Unassembled WGS sequence"/>
</dbReference>
<name>A0ACB8T399_9AGAM</name>
<reference evidence="1" key="1">
    <citation type="submission" date="2021-03" db="EMBL/GenBank/DDBJ databases">
        <authorList>
            <consortium name="DOE Joint Genome Institute"/>
            <person name="Ahrendt S."/>
            <person name="Looney B.P."/>
            <person name="Miyauchi S."/>
            <person name="Morin E."/>
            <person name="Drula E."/>
            <person name="Courty P.E."/>
            <person name="Chicoki N."/>
            <person name="Fauchery L."/>
            <person name="Kohler A."/>
            <person name="Kuo A."/>
            <person name="Labutti K."/>
            <person name="Pangilinan J."/>
            <person name="Lipzen A."/>
            <person name="Riley R."/>
            <person name="Andreopoulos W."/>
            <person name="He G."/>
            <person name="Johnson J."/>
            <person name="Barry K.W."/>
            <person name="Grigoriev I.V."/>
            <person name="Nagy L."/>
            <person name="Hibbett D."/>
            <person name="Henrissat B."/>
            <person name="Matheny P.B."/>
            <person name="Labbe J."/>
            <person name="Martin F."/>
        </authorList>
    </citation>
    <scope>NUCLEOTIDE SEQUENCE</scope>
    <source>
        <strain evidence="1">HHB10654</strain>
    </source>
</reference>
<dbReference type="EMBL" id="MU277207">
    <property type="protein sequence ID" value="KAI0062588.1"/>
    <property type="molecule type" value="Genomic_DNA"/>
</dbReference>
<gene>
    <name evidence="1" type="ORF">BV25DRAFT_1991500</name>
</gene>